<dbReference type="PROSITE" id="PS00107">
    <property type="entry name" value="PROTEIN_KINASE_ATP"/>
    <property type="match status" value="1"/>
</dbReference>
<reference evidence="11 12" key="1">
    <citation type="submission" date="2019-02" db="EMBL/GenBank/DDBJ databases">
        <title>Deep-cultivation of Planctomycetes and their phenomic and genomic characterization uncovers novel biology.</title>
        <authorList>
            <person name="Wiegand S."/>
            <person name="Jogler M."/>
            <person name="Boedeker C."/>
            <person name="Pinto D."/>
            <person name="Vollmers J."/>
            <person name="Rivas-Marin E."/>
            <person name="Kohn T."/>
            <person name="Peeters S.H."/>
            <person name="Heuer A."/>
            <person name="Rast P."/>
            <person name="Oberbeckmann S."/>
            <person name="Bunk B."/>
            <person name="Jeske O."/>
            <person name="Meyerdierks A."/>
            <person name="Storesund J.E."/>
            <person name="Kallscheuer N."/>
            <person name="Luecker S."/>
            <person name="Lage O.M."/>
            <person name="Pohl T."/>
            <person name="Merkel B.J."/>
            <person name="Hornburger P."/>
            <person name="Mueller R.-W."/>
            <person name="Bruemmer F."/>
            <person name="Labrenz M."/>
            <person name="Spormann A.M."/>
            <person name="Op den Camp H."/>
            <person name="Overmann J."/>
            <person name="Amann R."/>
            <person name="Jetten M.S.M."/>
            <person name="Mascher T."/>
            <person name="Medema M.H."/>
            <person name="Devos D.P."/>
            <person name="Kaster A.-K."/>
            <person name="Ovreas L."/>
            <person name="Rohde M."/>
            <person name="Galperin M.Y."/>
            <person name="Jogler C."/>
        </authorList>
    </citation>
    <scope>NUCLEOTIDE SEQUENCE [LARGE SCALE GENOMIC DNA]</scope>
    <source>
        <strain evidence="11 12">Pan216</strain>
    </source>
</reference>
<dbReference type="Proteomes" id="UP000317093">
    <property type="component" value="Chromosome"/>
</dbReference>
<dbReference type="InterPro" id="IPR001680">
    <property type="entry name" value="WD40_rpt"/>
</dbReference>
<evidence type="ECO:0000256" key="2">
    <source>
        <dbReference type="ARBA" id="ARBA00022679"/>
    </source>
</evidence>
<dbReference type="InterPro" id="IPR017441">
    <property type="entry name" value="Protein_kinase_ATP_BS"/>
</dbReference>
<gene>
    <name evidence="11" type="primary">stkP_2</name>
    <name evidence="11" type="ORF">Pan216_11100</name>
</gene>
<dbReference type="Pfam" id="PF00400">
    <property type="entry name" value="WD40"/>
    <property type="match status" value="3"/>
</dbReference>
<dbReference type="InterPro" id="IPR011048">
    <property type="entry name" value="Haem_d1_sf"/>
</dbReference>
<feature type="domain" description="Protein kinase" evidence="10">
    <location>
        <begin position="109"/>
        <end position="382"/>
    </location>
</feature>
<dbReference type="CDD" id="cd14014">
    <property type="entry name" value="STKc_PknB_like"/>
    <property type="match status" value="1"/>
</dbReference>
<dbReference type="PROSITE" id="PS50011">
    <property type="entry name" value="PROTEIN_KINASE_DOM"/>
    <property type="match status" value="1"/>
</dbReference>
<feature type="region of interest" description="Disordered" evidence="9">
    <location>
        <begin position="400"/>
        <end position="435"/>
    </location>
</feature>
<dbReference type="PROSITE" id="PS50082">
    <property type="entry name" value="WD_REPEATS_2"/>
    <property type="match status" value="2"/>
</dbReference>
<dbReference type="PANTHER" id="PTHR43289:SF34">
    <property type="entry name" value="SERINE_THREONINE-PROTEIN KINASE YBDM-RELATED"/>
    <property type="match status" value="1"/>
</dbReference>
<dbReference type="SUPFAM" id="SSF51004">
    <property type="entry name" value="C-terminal (heme d1) domain of cytochrome cd1-nitrite reductase"/>
    <property type="match status" value="1"/>
</dbReference>
<keyword evidence="12" id="KW-1185">Reference proteome</keyword>
<dbReference type="OrthoDB" id="6111975at2"/>
<evidence type="ECO:0000256" key="9">
    <source>
        <dbReference type="SAM" id="MobiDB-lite"/>
    </source>
</evidence>
<dbReference type="CDD" id="cd00200">
    <property type="entry name" value="WD40"/>
    <property type="match status" value="1"/>
</dbReference>
<dbReference type="Gene3D" id="2.130.10.10">
    <property type="entry name" value="YVTN repeat-like/Quinoprotein amine dehydrogenase"/>
    <property type="match status" value="3"/>
</dbReference>
<sequence>MLNDPCPSSEQLSDFLRGRLQFETVDEVVRHLDQCPTCEETVVQLEADGDTLVSALRAANPEPPSNDERCRNALAFIKRHGREAAQRSLSTSPDPGDETVVPFGQIRGYQLLAKLGEGGMGAVFKARHTRLDKIVALKLLPRERIQDELAVARFQREMRAVGKLDHPNIVRAMDAGEVDGVHFLVMEYIEGIDLAELVRRQGRLPIAAACELIRQAAVGLDEAHDHQMVHRDIKPSNLILTKRRRHEPVLKILDMGLALLADAHAIDREGLTSTGQTMGTLSYMAPEQGGDSKAVDIRADIYSLGATLYKLLTGQTVYHGEQYLSPVQKMMALASEPAPSIQSRRPEVPDELAAIIHRMLEKGPDARFAEPSDVAEAIAPFAAGADLSALLSDDRNAQPLVDASSRSTDAFPTASDAETRTSPVATSTEGKQARPSRYRRWMLTTAIGLIGIAMSGWFIVKIRHGDKETTFKVPKGAHVAVERDGSVAVTLPSGKMATPKESSAAKSTGEKASPSSSVPSDAVVDRPSEDAVGQWVPLLDSEEEFAKWERLKSEKDHPELKTEFRDGVLTIDSRNAEKQSLLRSIRAGNLVLHAEHDKRYAPRMELAEEILVFDDYSYSGAHFYNSAHELWRVNNKNSRRVLGVGTHRSEGINRFSAFDYVVVDNVLSAYVDQRKLFEYAIEQGDLTQLRLGARSAKAHWRNVALLRLTDEQAALVRAGGLPSYPLKPITPADGWFDLLPTIDAQQGTESGDWWFADEGTLTVLPPNVKGQAIVTARLALPCLPRGSFELRTSFRRLVSKQQGIAFHLPVFGSSTWFSYGRKEPLTFAHGIDPKSQRLPDNLSLAPMQSKELVIRVDRQGELARVAALVDDVPLFVWKGDPSDLAPPDFLTVKPGGLGIGAAGRYSIEKLALRMLDGEADLFPRSNDPLPANVKTPPDYEPLALTDWVEVPLEELAAKEPSRATMKDGYLDLTESHIDLEKYAAKDMLVRASLRLVNRWNATITIDEQMVWANADGGVGGNQFDGDRWPRFDPHQWFELTLASVGDRLIAYVDGVKIHEAKRKSGGPGIPGIGTRDGTGQFRKIEVMPLDDLPAPGSFPGGWKERAVLTGHEGGVAHLAFSPTQPHLATISADGTVRIWDIATETTIQIIRTSGKDHDRALAYSPDGKKLAVAVGGDEPVVKLWDTEKAAFEEEPLGPGRLAGAFSPDGKSVVLALGEELRMIDVASRKVQWTTKTGIGQSGVCCVNFSPDGTLIATGGGMTVDLWDPATGESLGRWKTLMRLGEKINQTAFSPDGKQIAAGSDYDRSYVFEVDSGERTGVMSHRRNNGKPNIYGIAYSPDGRYLAMGGTANVVYVRDAETLKLVTELRGHEEYIRELVFSPDGKLLASCDQAKVVRLWEVPQTDEALKPEDGWLDLLPLVDGKLDTRGAWKRYGSGWRINTPHHGGIALTIPVVPEASSSYELETTFRTKTSSFCSLVLPDPKGCVALSPFHEDPNGLRVVHTDHKKTKTLQRPRFTPPHDKDLRLYVTVKREGKQTHILATIDGKTWIDWNGPTEQLESDRRSALRFSFANGYLWVKSARLHMLEGEARLLRPSPSEAKLLSNGER</sequence>
<dbReference type="InterPro" id="IPR011047">
    <property type="entry name" value="Quinoprotein_ADH-like_sf"/>
</dbReference>
<keyword evidence="1 7" id="KW-0853">WD repeat</keyword>
<feature type="repeat" description="WD" evidence="7">
    <location>
        <begin position="1108"/>
        <end position="1149"/>
    </location>
</feature>
<evidence type="ECO:0000256" key="1">
    <source>
        <dbReference type="ARBA" id="ARBA00022574"/>
    </source>
</evidence>
<dbReference type="InterPro" id="IPR015943">
    <property type="entry name" value="WD40/YVTN_repeat-like_dom_sf"/>
</dbReference>
<evidence type="ECO:0000256" key="7">
    <source>
        <dbReference type="PROSITE-ProRule" id="PRU00221"/>
    </source>
</evidence>
<keyword evidence="5 11" id="KW-0418">Kinase</keyword>
<evidence type="ECO:0000313" key="11">
    <source>
        <dbReference type="EMBL" id="QDU60271.1"/>
    </source>
</evidence>
<dbReference type="Gene3D" id="1.10.10.1320">
    <property type="entry name" value="Anti-sigma factor, zinc-finger domain"/>
    <property type="match status" value="1"/>
</dbReference>
<dbReference type="SUPFAM" id="SSF56112">
    <property type="entry name" value="Protein kinase-like (PK-like)"/>
    <property type="match status" value="1"/>
</dbReference>
<dbReference type="PROSITE" id="PS00678">
    <property type="entry name" value="WD_REPEATS_1"/>
    <property type="match status" value="1"/>
</dbReference>
<dbReference type="PROSITE" id="PS50294">
    <property type="entry name" value="WD_REPEATS_REGION"/>
    <property type="match status" value="2"/>
</dbReference>
<evidence type="ECO:0000256" key="6">
    <source>
        <dbReference type="ARBA" id="ARBA00022840"/>
    </source>
</evidence>
<feature type="compositionally biased region" description="Polar residues" evidence="9">
    <location>
        <begin position="420"/>
        <end position="430"/>
    </location>
</feature>
<dbReference type="Gene3D" id="3.30.200.20">
    <property type="entry name" value="Phosphorylase Kinase, domain 1"/>
    <property type="match status" value="1"/>
</dbReference>
<dbReference type="GO" id="GO:0004674">
    <property type="term" value="F:protein serine/threonine kinase activity"/>
    <property type="evidence" value="ECO:0007669"/>
    <property type="project" value="UniProtKB-EC"/>
</dbReference>
<accession>A0A518AZX3</accession>
<dbReference type="Gene3D" id="1.10.510.10">
    <property type="entry name" value="Transferase(Phosphotransferase) domain 1"/>
    <property type="match status" value="1"/>
</dbReference>
<dbReference type="GO" id="GO:0005524">
    <property type="term" value="F:ATP binding"/>
    <property type="evidence" value="ECO:0007669"/>
    <property type="project" value="UniProtKB-UniRule"/>
</dbReference>
<protein>
    <submittedName>
        <fullName evidence="11">Serine/threonine-protein kinase StkP</fullName>
        <ecNumber evidence="11">2.7.11.1</ecNumber>
    </submittedName>
</protein>
<evidence type="ECO:0000256" key="4">
    <source>
        <dbReference type="ARBA" id="ARBA00022741"/>
    </source>
</evidence>
<dbReference type="InterPro" id="IPR000719">
    <property type="entry name" value="Prot_kinase_dom"/>
</dbReference>
<keyword evidence="6 8" id="KW-0067">ATP-binding</keyword>
<dbReference type="Pfam" id="PF00069">
    <property type="entry name" value="Pkinase"/>
    <property type="match status" value="1"/>
</dbReference>
<dbReference type="InterPro" id="IPR011009">
    <property type="entry name" value="Kinase-like_dom_sf"/>
</dbReference>
<organism evidence="11 12">
    <name type="scientific">Kolteria novifilia</name>
    <dbReference type="NCBI Taxonomy" id="2527975"/>
    <lineage>
        <taxon>Bacteria</taxon>
        <taxon>Pseudomonadati</taxon>
        <taxon>Planctomycetota</taxon>
        <taxon>Planctomycetia</taxon>
        <taxon>Kolteriales</taxon>
        <taxon>Kolteriaceae</taxon>
        <taxon>Kolteria</taxon>
    </lineage>
</organism>
<evidence type="ECO:0000256" key="5">
    <source>
        <dbReference type="ARBA" id="ARBA00022777"/>
    </source>
</evidence>
<feature type="region of interest" description="Disordered" evidence="9">
    <location>
        <begin position="492"/>
        <end position="529"/>
    </location>
</feature>
<keyword evidence="3" id="KW-0677">Repeat</keyword>
<keyword evidence="2 11" id="KW-0808">Transferase</keyword>
<dbReference type="SMART" id="SM00220">
    <property type="entry name" value="S_TKc"/>
    <property type="match status" value="1"/>
</dbReference>
<evidence type="ECO:0000256" key="8">
    <source>
        <dbReference type="PROSITE-ProRule" id="PRU10141"/>
    </source>
</evidence>
<dbReference type="SUPFAM" id="SSF50998">
    <property type="entry name" value="Quinoprotein alcohol dehydrogenase-like"/>
    <property type="match status" value="1"/>
</dbReference>
<evidence type="ECO:0000256" key="3">
    <source>
        <dbReference type="ARBA" id="ARBA00022737"/>
    </source>
</evidence>
<feature type="compositionally biased region" description="Low complexity" evidence="9">
    <location>
        <begin position="512"/>
        <end position="522"/>
    </location>
</feature>
<dbReference type="InterPro" id="IPR008271">
    <property type="entry name" value="Ser/Thr_kinase_AS"/>
</dbReference>
<dbReference type="EC" id="2.7.11.1" evidence="11"/>
<dbReference type="PANTHER" id="PTHR43289">
    <property type="entry name" value="MITOGEN-ACTIVATED PROTEIN KINASE KINASE KINASE 20-RELATED"/>
    <property type="match status" value="1"/>
</dbReference>
<name>A0A518AZX3_9BACT</name>
<dbReference type="RefSeq" id="WP_145255852.1">
    <property type="nucleotide sequence ID" value="NZ_CP036279.1"/>
</dbReference>
<feature type="binding site" evidence="8">
    <location>
        <position position="138"/>
    </location>
    <ligand>
        <name>ATP</name>
        <dbReference type="ChEBI" id="CHEBI:30616"/>
    </ligand>
</feature>
<dbReference type="InterPro" id="IPR019775">
    <property type="entry name" value="WD40_repeat_CS"/>
</dbReference>
<dbReference type="PROSITE" id="PS00108">
    <property type="entry name" value="PROTEIN_KINASE_ST"/>
    <property type="match status" value="1"/>
</dbReference>
<dbReference type="InterPro" id="IPR041916">
    <property type="entry name" value="Anti_sigma_zinc_sf"/>
</dbReference>
<keyword evidence="4 8" id="KW-0547">Nucleotide-binding</keyword>
<dbReference type="KEGG" id="knv:Pan216_11100"/>
<dbReference type="SMART" id="SM00320">
    <property type="entry name" value="WD40"/>
    <property type="match status" value="6"/>
</dbReference>
<proteinExistence type="predicted"/>
<evidence type="ECO:0000313" key="12">
    <source>
        <dbReference type="Proteomes" id="UP000317093"/>
    </source>
</evidence>
<feature type="repeat" description="WD" evidence="7">
    <location>
        <begin position="1368"/>
        <end position="1409"/>
    </location>
</feature>
<dbReference type="EMBL" id="CP036279">
    <property type="protein sequence ID" value="QDU60271.1"/>
    <property type="molecule type" value="Genomic_DNA"/>
</dbReference>
<evidence type="ECO:0000259" key="10">
    <source>
        <dbReference type="PROSITE" id="PS50011"/>
    </source>
</evidence>